<evidence type="ECO:0000313" key="5">
    <source>
        <dbReference type="EMBL" id="CAF4070304.1"/>
    </source>
</evidence>
<evidence type="ECO:0000313" key="6">
    <source>
        <dbReference type="Proteomes" id="UP000663844"/>
    </source>
</evidence>
<accession>A0A819TBT5</accession>
<dbReference type="Gene3D" id="2.60.120.200">
    <property type="match status" value="2"/>
</dbReference>
<dbReference type="GO" id="GO:0016020">
    <property type="term" value="C:membrane"/>
    <property type="evidence" value="ECO:0007669"/>
    <property type="project" value="InterPro"/>
</dbReference>
<feature type="chain" id="PRO_5032377020" description="MAM domain-containing protein" evidence="3">
    <location>
        <begin position="21"/>
        <end position="650"/>
    </location>
</feature>
<feature type="transmembrane region" description="Helical" evidence="2">
    <location>
        <begin position="597"/>
        <end position="619"/>
    </location>
</feature>
<dbReference type="Pfam" id="PF00629">
    <property type="entry name" value="MAM"/>
    <property type="match status" value="2"/>
</dbReference>
<evidence type="ECO:0000259" key="4">
    <source>
        <dbReference type="PROSITE" id="PS50060"/>
    </source>
</evidence>
<dbReference type="PROSITE" id="PS50060">
    <property type="entry name" value="MAM_2"/>
    <property type="match status" value="2"/>
</dbReference>
<protein>
    <recommendedName>
        <fullName evidence="4">MAM domain-containing protein</fullName>
    </recommendedName>
</protein>
<gene>
    <name evidence="5" type="ORF">OXD698_LOCUS33681</name>
</gene>
<keyword evidence="2" id="KW-1133">Transmembrane helix</keyword>
<keyword evidence="3" id="KW-0732">Signal</keyword>
<sequence length="650" mass="72028">MTKLIFIFIWKLFLISVIQSQKYLECKFDDGTEPCRLNPVGSSVPELTLTSTIILDNPSIDPIMPLSDVTSIITPTMGNNSLCQLPYKLDGNSKDIYFCSRLESSSNVSTCFTGDSSEQECLLGQYVMAQPSAGENLTYFIEVLGGSGSSCLSFYYYITRPNVGQIVTWCSDVTGNLIHQFGKTSDVPYNGWHRTEFSFSPNVTNYNLYFDLQRFESTDGFVSIALDEIKVTDGLCESDIIESTTMSTHTMPTTDQTSTTTEESITSSSTSTSSTTASAIPSSQTSFDSTVPITTGSATNTLTTMTTTIVTSTTTEHPFAPTFRCDFTTSCFGNGDLIVTNGSEFNSSEFITTSQQPPAPTSGATSITKPTNNGYVCDLPYRPLLDDDNSTTTADWDMWFCYNNQCPTTNGQTAQCIIDYYGLISLEPSETSKTINDSLTPNVMARDASEEQCLRFYYYFTVYDGEDWGQQIELRIIPNNQSDNRVLVETLKFKDMKENKWQFKNMTLNSSMSPYTLQVNFAVTAENRTEDVGMNRTVYFALDNIELYDYNCSYVQEQLNISTPTPTPATSTAPVTLTTTGDEGTPSPNPPKKDSGLILGLSLGLGGGLVLLVIGFFIYKYKVKGKRRKAAYEYDKYFPLESPIHKKNNN</sequence>
<keyword evidence="2" id="KW-0472">Membrane</keyword>
<feature type="region of interest" description="Disordered" evidence="1">
    <location>
        <begin position="561"/>
        <end position="593"/>
    </location>
</feature>
<evidence type="ECO:0000256" key="3">
    <source>
        <dbReference type="SAM" id="SignalP"/>
    </source>
</evidence>
<organism evidence="5 6">
    <name type="scientific">Adineta steineri</name>
    <dbReference type="NCBI Taxonomy" id="433720"/>
    <lineage>
        <taxon>Eukaryota</taxon>
        <taxon>Metazoa</taxon>
        <taxon>Spiralia</taxon>
        <taxon>Gnathifera</taxon>
        <taxon>Rotifera</taxon>
        <taxon>Eurotatoria</taxon>
        <taxon>Bdelloidea</taxon>
        <taxon>Adinetida</taxon>
        <taxon>Adinetidae</taxon>
        <taxon>Adineta</taxon>
    </lineage>
</organism>
<evidence type="ECO:0000256" key="1">
    <source>
        <dbReference type="SAM" id="MobiDB-lite"/>
    </source>
</evidence>
<proteinExistence type="predicted"/>
<dbReference type="AlphaFoldDB" id="A0A819TBT5"/>
<dbReference type="InterPro" id="IPR000998">
    <property type="entry name" value="MAM_dom"/>
</dbReference>
<keyword evidence="2" id="KW-0812">Transmembrane</keyword>
<comment type="caution">
    <text evidence="5">The sequence shown here is derived from an EMBL/GenBank/DDBJ whole genome shotgun (WGS) entry which is preliminary data.</text>
</comment>
<evidence type="ECO:0000256" key="2">
    <source>
        <dbReference type="SAM" id="Phobius"/>
    </source>
</evidence>
<dbReference type="SUPFAM" id="SSF49899">
    <property type="entry name" value="Concanavalin A-like lectins/glucanases"/>
    <property type="match status" value="1"/>
</dbReference>
<feature type="region of interest" description="Disordered" evidence="1">
    <location>
        <begin position="246"/>
        <end position="294"/>
    </location>
</feature>
<feature type="signal peptide" evidence="3">
    <location>
        <begin position="1"/>
        <end position="20"/>
    </location>
</feature>
<feature type="domain" description="MAM" evidence="4">
    <location>
        <begin position="375"/>
        <end position="554"/>
    </location>
</feature>
<feature type="compositionally biased region" description="Low complexity" evidence="1">
    <location>
        <begin position="562"/>
        <end position="580"/>
    </location>
</feature>
<dbReference type="InterPro" id="IPR013320">
    <property type="entry name" value="ConA-like_dom_sf"/>
</dbReference>
<feature type="domain" description="MAM" evidence="4">
    <location>
        <begin position="147"/>
        <end position="238"/>
    </location>
</feature>
<feature type="compositionally biased region" description="Low complexity" evidence="1">
    <location>
        <begin position="246"/>
        <end position="286"/>
    </location>
</feature>
<reference evidence="5" key="1">
    <citation type="submission" date="2021-02" db="EMBL/GenBank/DDBJ databases">
        <authorList>
            <person name="Nowell W R."/>
        </authorList>
    </citation>
    <scope>NUCLEOTIDE SEQUENCE</scope>
</reference>
<dbReference type="Proteomes" id="UP000663844">
    <property type="component" value="Unassembled WGS sequence"/>
</dbReference>
<name>A0A819TBT5_9BILA</name>
<dbReference type="EMBL" id="CAJOAZ010004672">
    <property type="protein sequence ID" value="CAF4070304.1"/>
    <property type="molecule type" value="Genomic_DNA"/>
</dbReference>